<evidence type="ECO:0000256" key="2">
    <source>
        <dbReference type="ARBA" id="ARBA00022801"/>
    </source>
</evidence>
<proteinExistence type="predicted"/>
<keyword evidence="1" id="KW-0820">tRNA-binding</keyword>
<dbReference type="SUPFAM" id="SSF53178">
    <property type="entry name" value="Peptidyl-tRNA hydrolase-like"/>
    <property type="match status" value="1"/>
</dbReference>
<evidence type="ECO:0000313" key="5">
    <source>
        <dbReference type="Proteomes" id="UP000229344"/>
    </source>
</evidence>
<comment type="caution">
    <text evidence="4">The sequence shown here is derived from an EMBL/GenBank/DDBJ whole genome shotgun (WGS) entry which is preliminary data.</text>
</comment>
<dbReference type="PANTHER" id="PTHR17224:SF1">
    <property type="entry name" value="PEPTIDYL-TRNA HYDROLASE"/>
    <property type="match status" value="1"/>
</dbReference>
<organism evidence="4 5">
    <name type="scientific">Candidatus Kaiserbacteria bacterium CG10_big_fil_rev_8_21_14_0_10_47_16</name>
    <dbReference type="NCBI Taxonomy" id="1974608"/>
    <lineage>
        <taxon>Bacteria</taxon>
        <taxon>Candidatus Kaiseribacteriota</taxon>
    </lineage>
</organism>
<dbReference type="Proteomes" id="UP000229344">
    <property type="component" value="Unassembled WGS sequence"/>
</dbReference>
<dbReference type="GO" id="GO:0004045">
    <property type="term" value="F:peptidyl-tRNA hydrolase activity"/>
    <property type="evidence" value="ECO:0007669"/>
    <property type="project" value="InterPro"/>
</dbReference>
<dbReference type="InterPro" id="IPR036416">
    <property type="entry name" value="Pept_tRNA_hydro_sf"/>
</dbReference>
<gene>
    <name evidence="4" type="ORF">COU16_02445</name>
</gene>
<dbReference type="CDD" id="cd00462">
    <property type="entry name" value="PTH"/>
    <property type="match status" value="1"/>
</dbReference>
<evidence type="ECO:0000256" key="3">
    <source>
        <dbReference type="ARBA" id="ARBA00022884"/>
    </source>
</evidence>
<keyword evidence="3" id="KW-0694">RNA-binding</keyword>
<keyword evidence="2 4" id="KW-0378">Hydrolase</keyword>
<evidence type="ECO:0000313" key="4">
    <source>
        <dbReference type="EMBL" id="PIR84417.1"/>
    </source>
</evidence>
<dbReference type="PANTHER" id="PTHR17224">
    <property type="entry name" value="PEPTIDYL-TRNA HYDROLASE"/>
    <property type="match status" value="1"/>
</dbReference>
<dbReference type="InterPro" id="IPR001328">
    <property type="entry name" value="Pept_tRNA_hydro"/>
</dbReference>
<reference evidence="5" key="1">
    <citation type="submission" date="2017-09" db="EMBL/GenBank/DDBJ databases">
        <title>Depth-based differentiation of microbial function through sediment-hosted aquifers and enrichment of novel symbionts in the deep terrestrial subsurface.</title>
        <authorList>
            <person name="Probst A.J."/>
            <person name="Ladd B."/>
            <person name="Jarett J.K."/>
            <person name="Geller-Mcgrath D.E."/>
            <person name="Sieber C.M.K."/>
            <person name="Emerson J.B."/>
            <person name="Anantharaman K."/>
            <person name="Thomas B.C."/>
            <person name="Malmstrom R."/>
            <person name="Stieglmeier M."/>
            <person name="Klingl A."/>
            <person name="Woyke T."/>
            <person name="Ryan C.M."/>
            <person name="Banfield J.F."/>
        </authorList>
    </citation>
    <scope>NUCLEOTIDE SEQUENCE [LARGE SCALE GENOMIC DNA]</scope>
</reference>
<dbReference type="GO" id="GO:0000049">
    <property type="term" value="F:tRNA binding"/>
    <property type="evidence" value="ECO:0007669"/>
    <property type="project" value="UniProtKB-KW"/>
</dbReference>
<evidence type="ECO:0000256" key="1">
    <source>
        <dbReference type="ARBA" id="ARBA00022555"/>
    </source>
</evidence>
<sequence>MQIVYNTSTHMYTIVGLRNPTPPYANTRHNAGALVVASFVETVGLPNFVPSSALVADMSEGTLSGTNVRVLLPNTFMNASGASVKKAVSDADSIIVVHDDLDIPIGAFKVSVGRGSGGHNGVESVVRSLGSQEFIRLRVGICPVSLFGNAHRPKGDRIADFVLKDFTKRERSRLEARMPDMVAALKMIVEEGVAKTMNAYNA</sequence>
<dbReference type="EMBL" id="PFBI01000006">
    <property type="protein sequence ID" value="PIR84417.1"/>
    <property type="molecule type" value="Genomic_DNA"/>
</dbReference>
<dbReference type="NCBIfam" id="TIGR00447">
    <property type="entry name" value="pth"/>
    <property type="match status" value="1"/>
</dbReference>
<accession>A0A2H0UDF1</accession>
<dbReference type="Gene3D" id="3.40.50.1470">
    <property type="entry name" value="Peptidyl-tRNA hydrolase"/>
    <property type="match status" value="1"/>
</dbReference>
<name>A0A2H0UDF1_9BACT</name>
<dbReference type="Pfam" id="PF01195">
    <property type="entry name" value="Pept_tRNA_hydro"/>
    <property type="match status" value="1"/>
</dbReference>
<protein>
    <submittedName>
        <fullName evidence="4">Aminoacyl-tRNA hydrolase</fullName>
    </submittedName>
</protein>
<dbReference type="AlphaFoldDB" id="A0A2H0UDF1"/>